<comment type="similarity">
    <text evidence="1">Belongs to the small GTPase superfamily. Rab family.</text>
</comment>
<dbReference type="PANTHER" id="PTHR47981:SF20">
    <property type="entry name" value="RAS-RELATED PROTEIN RAB-7A"/>
    <property type="match status" value="1"/>
</dbReference>
<dbReference type="KEGG" id="cme:CYME_CMD183C"/>
<dbReference type="InterPro" id="IPR005225">
    <property type="entry name" value="Small_GTP-bd"/>
</dbReference>
<dbReference type="eggNOG" id="KOG0394">
    <property type="taxonomic scope" value="Eukaryota"/>
</dbReference>
<dbReference type="HOGENOM" id="CLU_041217_10_6_1"/>
<dbReference type="SMART" id="SM00173">
    <property type="entry name" value="RAS"/>
    <property type="match status" value="1"/>
</dbReference>
<organism evidence="4 5">
    <name type="scientific">Cyanidioschyzon merolae (strain NIES-3377 / 10D)</name>
    <name type="common">Unicellular red alga</name>
    <dbReference type="NCBI Taxonomy" id="280699"/>
    <lineage>
        <taxon>Eukaryota</taxon>
        <taxon>Rhodophyta</taxon>
        <taxon>Bangiophyceae</taxon>
        <taxon>Cyanidiales</taxon>
        <taxon>Cyanidiaceae</taxon>
        <taxon>Cyanidioschyzon</taxon>
    </lineage>
</organism>
<dbReference type="PROSITE" id="PS51421">
    <property type="entry name" value="RAS"/>
    <property type="match status" value="1"/>
</dbReference>
<dbReference type="SUPFAM" id="SSF52540">
    <property type="entry name" value="P-loop containing nucleoside triphosphate hydrolases"/>
    <property type="match status" value="1"/>
</dbReference>
<dbReference type="GeneID" id="16992728"/>
<name>M1UP83_CYAM1</name>
<reference evidence="4 5" key="1">
    <citation type="journal article" date="2004" name="Nature">
        <title>Genome sequence of the ultrasmall unicellular red alga Cyanidioschyzon merolae 10D.</title>
        <authorList>
            <person name="Matsuzaki M."/>
            <person name="Misumi O."/>
            <person name="Shin-i T."/>
            <person name="Maruyama S."/>
            <person name="Takahara M."/>
            <person name="Miyagishima S."/>
            <person name="Mori T."/>
            <person name="Nishida K."/>
            <person name="Yagisawa F."/>
            <person name="Nishida K."/>
            <person name="Yoshida Y."/>
            <person name="Nishimura Y."/>
            <person name="Nakao S."/>
            <person name="Kobayashi T."/>
            <person name="Momoyama Y."/>
            <person name="Higashiyama T."/>
            <person name="Minoda A."/>
            <person name="Sano M."/>
            <person name="Nomoto H."/>
            <person name="Oishi K."/>
            <person name="Hayashi H."/>
            <person name="Ohta F."/>
            <person name="Nishizaka S."/>
            <person name="Haga S."/>
            <person name="Miura S."/>
            <person name="Morishita T."/>
            <person name="Kabeya Y."/>
            <person name="Terasawa K."/>
            <person name="Suzuki Y."/>
            <person name="Ishii Y."/>
            <person name="Asakawa S."/>
            <person name="Takano H."/>
            <person name="Ohta N."/>
            <person name="Kuroiwa H."/>
            <person name="Tanaka K."/>
            <person name="Shimizu N."/>
            <person name="Sugano S."/>
            <person name="Sato N."/>
            <person name="Nozaki H."/>
            <person name="Ogasawara N."/>
            <person name="Kohara Y."/>
            <person name="Kuroiwa T."/>
        </authorList>
    </citation>
    <scope>NUCLEOTIDE SEQUENCE [LARGE SCALE GENOMIC DNA]</scope>
    <source>
        <strain evidence="4 5">10D</strain>
    </source>
</reference>
<dbReference type="OMA" id="TSWKDEF"/>
<dbReference type="PRINTS" id="PR00449">
    <property type="entry name" value="RASTRNSFRMNG"/>
</dbReference>
<dbReference type="SMART" id="SM00174">
    <property type="entry name" value="RHO"/>
    <property type="match status" value="1"/>
</dbReference>
<dbReference type="PANTHER" id="PTHR47981">
    <property type="entry name" value="RAB FAMILY"/>
    <property type="match status" value="1"/>
</dbReference>
<dbReference type="Pfam" id="PF08477">
    <property type="entry name" value="Roc"/>
    <property type="match status" value="1"/>
</dbReference>
<dbReference type="EMBL" id="AP006486">
    <property type="protein sequence ID" value="BAM79236.1"/>
    <property type="molecule type" value="Genomic_DNA"/>
</dbReference>
<dbReference type="STRING" id="280699.M1UP83"/>
<evidence type="ECO:0000313" key="4">
    <source>
        <dbReference type="EMBL" id="BAM79236.1"/>
    </source>
</evidence>
<dbReference type="RefSeq" id="XP_005535522.1">
    <property type="nucleotide sequence ID" value="XM_005535465.1"/>
</dbReference>
<gene>
    <name evidence="4" type="ORF">CYME_CMD183C</name>
</gene>
<accession>M1UP83</accession>
<dbReference type="Gene3D" id="3.40.50.300">
    <property type="entry name" value="P-loop containing nucleotide triphosphate hydrolases"/>
    <property type="match status" value="1"/>
</dbReference>
<dbReference type="PROSITE" id="PS51419">
    <property type="entry name" value="RAB"/>
    <property type="match status" value="1"/>
</dbReference>
<dbReference type="AlphaFoldDB" id="M1UP83"/>
<evidence type="ECO:0000313" key="5">
    <source>
        <dbReference type="Proteomes" id="UP000007014"/>
    </source>
</evidence>
<evidence type="ECO:0000256" key="1">
    <source>
        <dbReference type="ARBA" id="ARBA00006270"/>
    </source>
</evidence>
<dbReference type="Proteomes" id="UP000007014">
    <property type="component" value="Chromosome 4"/>
</dbReference>
<evidence type="ECO:0000256" key="3">
    <source>
        <dbReference type="ARBA" id="ARBA00023134"/>
    </source>
</evidence>
<keyword evidence="3" id="KW-0342">GTP-binding</keyword>
<sequence length="249" mass="26993">MSTSPILLKLVILGDSGVGKTSCLERFVNRRFSLQYKATIGADFLTKELELFDDSPCDEGVTAPKEKTGTSEPGGAGVATCEFSTEACGRRRQVCLQIWDTAGQERYQSLGAAFYRGADGCALMFDFSEASSLASVTSWREEFLLLAAPPAASTFPFVLLGNKVDLVRSQTSVYEATREHALSWCAAHHAIPFFETSALENTGIDRAMTTLARTALLYHEQVHKAAGYEPDAILDSLQNNRAAANNCAC</sequence>
<protein>
    <submittedName>
        <fullName evidence="4">Small GTP-binding protein of Rab family</fullName>
    </submittedName>
</protein>
<dbReference type="InterPro" id="IPR027417">
    <property type="entry name" value="P-loop_NTPase"/>
</dbReference>
<dbReference type="GO" id="GO:0005525">
    <property type="term" value="F:GTP binding"/>
    <property type="evidence" value="ECO:0007669"/>
    <property type="project" value="UniProtKB-KW"/>
</dbReference>
<evidence type="ECO:0000256" key="2">
    <source>
        <dbReference type="ARBA" id="ARBA00022741"/>
    </source>
</evidence>
<dbReference type="NCBIfam" id="TIGR00231">
    <property type="entry name" value="small_GTP"/>
    <property type="match status" value="1"/>
</dbReference>
<keyword evidence="5" id="KW-1185">Reference proteome</keyword>
<dbReference type="SMART" id="SM00175">
    <property type="entry name" value="RAB"/>
    <property type="match status" value="1"/>
</dbReference>
<proteinExistence type="inferred from homology"/>
<dbReference type="GO" id="GO:0003924">
    <property type="term" value="F:GTPase activity"/>
    <property type="evidence" value="ECO:0007669"/>
    <property type="project" value="InterPro"/>
</dbReference>
<keyword evidence="2" id="KW-0547">Nucleotide-binding</keyword>
<dbReference type="Pfam" id="PF00071">
    <property type="entry name" value="Ras"/>
    <property type="match status" value="1"/>
</dbReference>
<dbReference type="Gramene" id="CMD183CT">
    <property type="protein sequence ID" value="CMD183CT"/>
    <property type="gene ID" value="CMD183C"/>
</dbReference>
<reference evidence="4 5" key="2">
    <citation type="journal article" date="2007" name="BMC Biol.">
        <title>A 100%-complete sequence reveals unusually simple genomic features in the hot-spring red alga Cyanidioschyzon merolae.</title>
        <authorList>
            <person name="Nozaki H."/>
            <person name="Takano H."/>
            <person name="Misumi O."/>
            <person name="Terasawa K."/>
            <person name="Matsuzaki M."/>
            <person name="Maruyama S."/>
            <person name="Nishida K."/>
            <person name="Yagisawa F."/>
            <person name="Yoshida Y."/>
            <person name="Fujiwara T."/>
            <person name="Takio S."/>
            <person name="Tamura K."/>
            <person name="Chung S.J."/>
            <person name="Nakamura S."/>
            <person name="Kuroiwa H."/>
            <person name="Tanaka K."/>
            <person name="Sato N."/>
            <person name="Kuroiwa T."/>
        </authorList>
    </citation>
    <scope>NUCLEOTIDE SEQUENCE [LARGE SCALE GENOMIC DNA]</scope>
    <source>
        <strain evidence="4 5">10D</strain>
    </source>
</reference>
<dbReference type="OrthoDB" id="1436450at2759"/>
<dbReference type="InterPro" id="IPR001806">
    <property type="entry name" value="Small_GTPase"/>
</dbReference>